<sequence length="306" mass="33747">MRQADELAALIGRLVTSDGVHETAIPRLALIRACQPTEPVHAVHEPALCIIVQGRKQVMLGERIYLYDRTRYLVVSVDLPVVGQVIEASAEVPYLCLRLDIDPVQLGALMLESKTDSNKQSEGGHTDAGPCLAVNPAAPELLDAVLRLVRLLETPRDISVLAPLAEREILYRLMNGEQAARLRQIATAESKLQQVNRAIGWIRRNYDKAFSIEALASEASMSPSALHQHFKAVTAMSPLQYQKQLRLQEARRLILGAALDAASAGFRVGYESPSQFSREYRRLFGAPPLRDVARLRSARAVDMLGA</sequence>
<dbReference type="PANTHER" id="PTHR43436:SF1">
    <property type="entry name" value="TRANSCRIPTIONAL REGULATORY PROTEIN"/>
    <property type="match status" value="1"/>
</dbReference>
<evidence type="ECO:0000259" key="3">
    <source>
        <dbReference type="PROSITE" id="PS01124"/>
    </source>
</evidence>
<dbReference type="GO" id="GO:0003700">
    <property type="term" value="F:DNA-binding transcription factor activity"/>
    <property type="evidence" value="ECO:0007669"/>
    <property type="project" value="InterPro"/>
</dbReference>
<accession>A0A1H6ACR6</accession>
<protein>
    <submittedName>
        <fullName evidence="4">Transcriptional regulator, AraC family</fullName>
    </submittedName>
</protein>
<dbReference type="InterPro" id="IPR009594">
    <property type="entry name" value="Tscrpt_reg_HTH_AraC_N"/>
</dbReference>
<organism evidence="4 5">
    <name type="scientific">Bosea lathyri</name>
    <dbReference type="NCBI Taxonomy" id="1036778"/>
    <lineage>
        <taxon>Bacteria</taxon>
        <taxon>Pseudomonadati</taxon>
        <taxon>Pseudomonadota</taxon>
        <taxon>Alphaproteobacteria</taxon>
        <taxon>Hyphomicrobiales</taxon>
        <taxon>Boseaceae</taxon>
        <taxon>Bosea</taxon>
    </lineage>
</organism>
<dbReference type="Proteomes" id="UP000236743">
    <property type="component" value="Unassembled WGS sequence"/>
</dbReference>
<keyword evidence="1" id="KW-0805">Transcription regulation</keyword>
<dbReference type="Gene3D" id="1.10.10.60">
    <property type="entry name" value="Homeodomain-like"/>
    <property type="match status" value="2"/>
</dbReference>
<dbReference type="Pfam" id="PF12833">
    <property type="entry name" value="HTH_18"/>
    <property type="match status" value="1"/>
</dbReference>
<dbReference type="PROSITE" id="PS01124">
    <property type="entry name" value="HTH_ARAC_FAMILY_2"/>
    <property type="match status" value="1"/>
</dbReference>
<name>A0A1H6ACR6_9HYPH</name>
<dbReference type="SUPFAM" id="SSF46689">
    <property type="entry name" value="Homeodomain-like"/>
    <property type="match status" value="2"/>
</dbReference>
<keyword evidence="2" id="KW-0804">Transcription</keyword>
<dbReference type="OrthoDB" id="9802263at2"/>
<evidence type="ECO:0000256" key="1">
    <source>
        <dbReference type="ARBA" id="ARBA00023015"/>
    </source>
</evidence>
<dbReference type="PANTHER" id="PTHR43436">
    <property type="entry name" value="ARAC-FAMILY TRANSCRIPTIONAL REGULATOR"/>
    <property type="match status" value="1"/>
</dbReference>
<dbReference type="InterPro" id="IPR009057">
    <property type="entry name" value="Homeodomain-like_sf"/>
</dbReference>
<dbReference type="Pfam" id="PF06719">
    <property type="entry name" value="AraC_N"/>
    <property type="match status" value="1"/>
</dbReference>
<proteinExistence type="predicted"/>
<dbReference type="InterPro" id="IPR018060">
    <property type="entry name" value="HTH_AraC"/>
</dbReference>
<evidence type="ECO:0000313" key="5">
    <source>
        <dbReference type="Proteomes" id="UP000236743"/>
    </source>
</evidence>
<evidence type="ECO:0000313" key="4">
    <source>
        <dbReference type="EMBL" id="SEG46172.1"/>
    </source>
</evidence>
<feature type="domain" description="HTH araC/xylS-type" evidence="3">
    <location>
        <begin position="196"/>
        <end position="294"/>
    </location>
</feature>
<dbReference type="RefSeq" id="WP_103873225.1">
    <property type="nucleotide sequence ID" value="NZ_FNUY01000005.1"/>
</dbReference>
<keyword evidence="5" id="KW-1185">Reference proteome</keyword>
<dbReference type="SMART" id="SM00342">
    <property type="entry name" value="HTH_ARAC"/>
    <property type="match status" value="1"/>
</dbReference>
<evidence type="ECO:0000256" key="2">
    <source>
        <dbReference type="ARBA" id="ARBA00023163"/>
    </source>
</evidence>
<reference evidence="4 5" key="1">
    <citation type="submission" date="2016-10" db="EMBL/GenBank/DDBJ databases">
        <authorList>
            <person name="de Groot N.N."/>
        </authorList>
    </citation>
    <scope>NUCLEOTIDE SEQUENCE [LARGE SCALE GENOMIC DNA]</scope>
    <source>
        <strain evidence="4 5">DSM 26656</strain>
    </source>
</reference>
<dbReference type="GO" id="GO:0043565">
    <property type="term" value="F:sequence-specific DNA binding"/>
    <property type="evidence" value="ECO:0007669"/>
    <property type="project" value="InterPro"/>
</dbReference>
<gene>
    <name evidence="4" type="ORF">SAMN04488115_105349</name>
</gene>
<dbReference type="EMBL" id="FNUY01000005">
    <property type="protein sequence ID" value="SEG46172.1"/>
    <property type="molecule type" value="Genomic_DNA"/>
</dbReference>
<dbReference type="AlphaFoldDB" id="A0A1H6ACR6"/>